<name>A0A438BBD8_9NOCA</name>
<dbReference type="Pfam" id="PF00580">
    <property type="entry name" value="UvrD-helicase"/>
    <property type="match status" value="1"/>
</dbReference>
<evidence type="ECO:0000256" key="12">
    <source>
        <dbReference type="PROSITE-ProRule" id="PRU00560"/>
    </source>
</evidence>
<proteinExistence type="inferred from homology"/>
<accession>A0A438BBD8</accession>
<dbReference type="PANTHER" id="PTHR11070">
    <property type="entry name" value="UVRD / RECB / PCRA DNA HELICASE FAMILY MEMBER"/>
    <property type="match status" value="1"/>
</dbReference>
<evidence type="ECO:0000256" key="6">
    <source>
        <dbReference type="ARBA" id="ARBA00022840"/>
    </source>
</evidence>
<dbReference type="PROSITE" id="PS51198">
    <property type="entry name" value="UVRD_HELICASE_ATP_BIND"/>
    <property type="match status" value="1"/>
</dbReference>
<comment type="catalytic activity">
    <reaction evidence="11">
        <text>ATP + H2O = ADP + phosphate + H(+)</text>
        <dbReference type="Rhea" id="RHEA:13065"/>
        <dbReference type="ChEBI" id="CHEBI:15377"/>
        <dbReference type="ChEBI" id="CHEBI:15378"/>
        <dbReference type="ChEBI" id="CHEBI:30616"/>
        <dbReference type="ChEBI" id="CHEBI:43474"/>
        <dbReference type="ChEBI" id="CHEBI:456216"/>
        <dbReference type="EC" id="5.6.2.4"/>
    </reaction>
</comment>
<keyword evidence="3" id="KW-0227">DNA damage</keyword>
<evidence type="ECO:0000256" key="11">
    <source>
        <dbReference type="ARBA" id="ARBA00048988"/>
    </source>
</evidence>
<dbReference type="Pfam" id="PF13361">
    <property type="entry name" value="UvrD_C"/>
    <property type="match status" value="1"/>
</dbReference>
<protein>
    <recommendedName>
        <fullName evidence="10">DNA 3'-5' helicase</fullName>
        <ecNumber evidence="10">5.6.2.4</ecNumber>
    </recommendedName>
</protein>
<keyword evidence="6 12" id="KW-0067">ATP-binding</keyword>
<dbReference type="Gene3D" id="1.10.10.160">
    <property type="match status" value="1"/>
</dbReference>
<dbReference type="GO" id="GO:0000725">
    <property type="term" value="P:recombinational repair"/>
    <property type="evidence" value="ECO:0007669"/>
    <property type="project" value="TreeGrafter"/>
</dbReference>
<dbReference type="InterPro" id="IPR014017">
    <property type="entry name" value="DNA_helicase_UvrD-like_C"/>
</dbReference>
<sequence>MFDSSYDRLEGSVKQRVVDFIMKIQRDPEAPGLDFKIPKLAQNNRVRTARVTDHYRAVLVAAGEDDGTSILYLVAVKKHDAAYDYASKLTLQVNAKTGAAELFDAIALEEAVDKARNAEAAEPTAKPIMPAKVRQKDLERFGVDPEIAEQLKKIADDDDLMAIVGALPSSQGNAVLDLAYGKSPDEVWADLVIEDPGEVDVDDIEAALQRPLSRLSFTTYEGENEEELRAVLEGDFAKWRVWLHPLQRKLAQHSGWNGPFRVTGGAGTGKTVTAIHRARHLARRLDADSSTQKVLFTTFTKNLSRAIESQLKQLAGPKIVERVDVVNIDSLARRVVTASDARRKAVSSVKFVAADADEVRDLWSSAALVAVGQWDTAFLADEWSQVVLGNAIVDEAGYLRVTRSGRSQRLTRPQRADVWQVIEQFERLMRSQGLMTFTQLASQAAAMLVADPSLRDQLGYRHAVIDEAQDLHPAHWKLLRALIAPGTDDLFIVGDAHQRIYGRPTPLSRYGIETRGRSRRLTVNYRTSREILQWCLQVVDPDVDDLDLSADTLAGARSVFGGPDPEAREFKSIADEDKGLAEQISTWIGEGIGASDIAVFAFDRKAVNDIADSLGDSGIVTVVVTDRSDEDKLGDAVRVMTMHRAKGLEFRAVALARVGAESFPPYYVQKMTGPEREQEERKIRNVLYVAGSRARERLAVVWTKELSVLAAVPQQAVEPA</sequence>
<keyword evidence="8" id="KW-0413">Isomerase</keyword>
<dbReference type="EMBL" id="RKLP01000009">
    <property type="protein sequence ID" value="RVW08348.1"/>
    <property type="molecule type" value="Genomic_DNA"/>
</dbReference>
<dbReference type="InterPro" id="IPR014016">
    <property type="entry name" value="UvrD-like_ATP-bd"/>
</dbReference>
<dbReference type="InterPro" id="IPR027417">
    <property type="entry name" value="P-loop_NTPase"/>
</dbReference>
<keyword evidence="5 12" id="KW-0347">Helicase</keyword>
<comment type="catalytic activity">
    <reaction evidence="9">
        <text>Couples ATP hydrolysis with the unwinding of duplex DNA by translocating in the 3'-5' direction.</text>
        <dbReference type="EC" id="5.6.2.4"/>
    </reaction>
</comment>
<evidence type="ECO:0000256" key="1">
    <source>
        <dbReference type="ARBA" id="ARBA00009922"/>
    </source>
</evidence>
<evidence type="ECO:0000256" key="9">
    <source>
        <dbReference type="ARBA" id="ARBA00034617"/>
    </source>
</evidence>
<evidence type="ECO:0000256" key="8">
    <source>
        <dbReference type="ARBA" id="ARBA00023235"/>
    </source>
</evidence>
<comment type="caution">
    <text evidence="14">The sequence shown here is derived from an EMBL/GenBank/DDBJ whole genome shotgun (WGS) entry which is preliminary data.</text>
</comment>
<gene>
    <name evidence="14" type="ORF">EGT67_17630</name>
</gene>
<dbReference type="SUPFAM" id="SSF52540">
    <property type="entry name" value="P-loop containing nucleoside triphosphate hydrolases"/>
    <property type="match status" value="1"/>
</dbReference>
<dbReference type="OrthoDB" id="3196525at2"/>
<keyword evidence="7" id="KW-0234">DNA repair</keyword>
<evidence type="ECO:0000256" key="3">
    <source>
        <dbReference type="ARBA" id="ARBA00022763"/>
    </source>
</evidence>
<dbReference type="InterPro" id="IPR013986">
    <property type="entry name" value="DExx_box_DNA_helicase_dom_sf"/>
</dbReference>
<dbReference type="AlphaFoldDB" id="A0A438BBD8"/>
<evidence type="ECO:0000256" key="10">
    <source>
        <dbReference type="ARBA" id="ARBA00034808"/>
    </source>
</evidence>
<dbReference type="GO" id="GO:0003677">
    <property type="term" value="F:DNA binding"/>
    <property type="evidence" value="ECO:0007669"/>
    <property type="project" value="UniProtKB-KW"/>
</dbReference>
<dbReference type="Proteomes" id="UP000286208">
    <property type="component" value="Unassembled WGS sequence"/>
</dbReference>
<organism evidence="14 15">
    <name type="scientific">Prescottella agglutinans</name>
    <dbReference type="NCBI Taxonomy" id="1644129"/>
    <lineage>
        <taxon>Bacteria</taxon>
        <taxon>Bacillati</taxon>
        <taxon>Actinomycetota</taxon>
        <taxon>Actinomycetes</taxon>
        <taxon>Mycobacteriales</taxon>
        <taxon>Nocardiaceae</taxon>
        <taxon>Prescottella</taxon>
    </lineage>
</organism>
<evidence type="ECO:0000313" key="15">
    <source>
        <dbReference type="Proteomes" id="UP000286208"/>
    </source>
</evidence>
<dbReference type="GO" id="GO:0005524">
    <property type="term" value="F:ATP binding"/>
    <property type="evidence" value="ECO:0007669"/>
    <property type="project" value="UniProtKB-UniRule"/>
</dbReference>
<dbReference type="GO" id="GO:0016887">
    <property type="term" value="F:ATP hydrolysis activity"/>
    <property type="evidence" value="ECO:0007669"/>
    <property type="project" value="RHEA"/>
</dbReference>
<feature type="binding site" evidence="12">
    <location>
        <begin position="264"/>
        <end position="271"/>
    </location>
    <ligand>
        <name>ATP</name>
        <dbReference type="ChEBI" id="CHEBI:30616"/>
    </ligand>
</feature>
<evidence type="ECO:0000256" key="4">
    <source>
        <dbReference type="ARBA" id="ARBA00022801"/>
    </source>
</evidence>
<evidence type="ECO:0000259" key="13">
    <source>
        <dbReference type="PROSITE" id="PS51198"/>
    </source>
</evidence>
<keyword evidence="15" id="KW-1185">Reference proteome</keyword>
<keyword evidence="4 12" id="KW-0378">Hydrolase</keyword>
<evidence type="ECO:0000256" key="7">
    <source>
        <dbReference type="ARBA" id="ARBA00023204"/>
    </source>
</evidence>
<dbReference type="Gene3D" id="3.40.50.300">
    <property type="entry name" value="P-loop containing nucleotide triphosphate hydrolases"/>
    <property type="match status" value="2"/>
</dbReference>
<comment type="similarity">
    <text evidence="1">Belongs to the helicase family. UvrD subfamily.</text>
</comment>
<dbReference type="GO" id="GO:0043138">
    <property type="term" value="F:3'-5' DNA helicase activity"/>
    <property type="evidence" value="ECO:0007669"/>
    <property type="project" value="UniProtKB-EC"/>
</dbReference>
<evidence type="ECO:0000256" key="2">
    <source>
        <dbReference type="ARBA" id="ARBA00022741"/>
    </source>
</evidence>
<evidence type="ECO:0000313" key="14">
    <source>
        <dbReference type="EMBL" id="RVW08348.1"/>
    </source>
</evidence>
<dbReference type="PANTHER" id="PTHR11070:SF45">
    <property type="entry name" value="DNA 3'-5' HELICASE"/>
    <property type="match status" value="1"/>
</dbReference>
<evidence type="ECO:0000256" key="5">
    <source>
        <dbReference type="ARBA" id="ARBA00022806"/>
    </source>
</evidence>
<keyword evidence="2 12" id="KW-0547">Nucleotide-binding</keyword>
<dbReference type="InterPro" id="IPR000212">
    <property type="entry name" value="DNA_helicase_UvrD/REP"/>
</dbReference>
<dbReference type="EC" id="5.6.2.4" evidence="10"/>
<reference evidence="14 15" key="1">
    <citation type="submission" date="2018-11" db="EMBL/GenBank/DDBJ databases">
        <title>Rhodococcus spongicola sp. nov. and Rhodococcus xishaensis sp. nov. from marine sponges.</title>
        <authorList>
            <person name="Li L."/>
            <person name="Lin H.W."/>
        </authorList>
    </citation>
    <scope>NUCLEOTIDE SEQUENCE [LARGE SCALE GENOMIC DNA]</scope>
    <source>
        <strain evidence="14 15">CCTCC AB2014297</strain>
    </source>
</reference>
<feature type="domain" description="UvrD-like helicase ATP-binding" evidence="13">
    <location>
        <begin position="243"/>
        <end position="528"/>
    </location>
</feature>